<accession>A0ACB9XB20</accession>
<gene>
    <name evidence="1" type="ORF">KUCAC02_012604</name>
</gene>
<evidence type="ECO:0000313" key="1">
    <source>
        <dbReference type="EMBL" id="KAI4824061.1"/>
    </source>
</evidence>
<protein>
    <submittedName>
        <fullName evidence="1">Uncharacterized protein</fullName>
    </submittedName>
</protein>
<dbReference type="Proteomes" id="UP001057452">
    <property type="component" value="Chromosome 7"/>
</dbReference>
<comment type="caution">
    <text evidence="1">The sequence shown here is derived from an EMBL/GenBank/DDBJ whole genome shotgun (WGS) entry which is preliminary data.</text>
</comment>
<reference evidence="1" key="1">
    <citation type="submission" date="2022-05" db="EMBL/GenBank/DDBJ databases">
        <title>Chromosome-level genome of Chaenocephalus aceratus.</title>
        <authorList>
            <person name="Park H."/>
        </authorList>
    </citation>
    <scope>NUCLEOTIDE SEQUENCE</scope>
    <source>
        <strain evidence="1">KU_202001</strain>
    </source>
</reference>
<keyword evidence="2" id="KW-1185">Reference proteome</keyword>
<name>A0ACB9XB20_CHAAC</name>
<proteinExistence type="predicted"/>
<organism evidence="1 2">
    <name type="scientific">Chaenocephalus aceratus</name>
    <name type="common">Blackfin icefish</name>
    <name type="synonym">Chaenichthys aceratus</name>
    <dbReference type="NCBI Taxonomy" id="36190"/>
    <lineage>
        <taxon>Eukaryota</taxon>
        <taxon>Metazoa</taxon>
        <taxon>Chordata</taxon>
        <taxon>Craniata</taxon>
        <taxon>Vertebrata</taxon>
        <taxon>Euteleostomi</taxon>
        <taxon>Actinopterygii</taxon>
        <taxon>Neopterygii</taxon>
        <taxon>Teleostei</taxon>
        <taxon>Neoteleostei</taxon>
        <taxon>Acanthomorphata</taxon>
        <taxon>Eupercaria</taxon>
        <taxon>Perciformes</taxon>
        <taxon>Notothenioidei</taxon>
        <taxon>Channichthyidae</taxon>
        <taxon>Chaenocephalus</taxon>
    </lineage>
</organism>
<evidence type="ECO:0000313" key="2">
    <source>
        <dbReference type="Proteomes" id="UP001057452"/>
    </source>
</evidence>
<dbReference type="EMBL" id="CM043791">
    <property type="protein sequence ID" value="KAI4824061.1"/>
    <property type="molecule type" value="Genomic_DNA"/>
</dbReference>
<sequence length="87" mass="9249">MGSSSLYDGDVMVIVAKKEISKSAVCAGNSSIIPLPRHLRYTPKLLMTVSRESRCCCLLALGFTVPVTASVPPEVCDCKTSSLTASR</sequence>